<dbReference type="EnsemblPlants" id="Pp3c11_14310V3.1">
    <property type="protein sequence ID" value="PAC:32956952.CDS.1"/>
    <property type="gene ID" value="Pp3c11_14310"/>
</dbReference>
<dbReference type="Gramene" id="Pp3c11_14310V3.1">
    <property type="protein sequence ID" value="PAC:32956952.CDS.1"/>
    <property type="gene ID" value="Pp3c11_14310"/>
</dbReference>
<evidence type="ECO:0000313" key="1">
    <source>
        <dbReference type="EMBL" id="PNR45248.1"/>
    </source>
</evidence>
<reference evidence="2" key="3">
    <citation type="submission" date="2020-12" db="UniProtKB">
        <authorList>
            <consortium name="EnsemblPlants"/>
        </authorList>
    </citation>
    <scope>IDENTIFICATION</scope>
</reference>
<dbReference type="Gramene" id="Pp3c11_14310V3.2">
    <property type="protein sequence ID" value="PAC:32956953.CDS.1"/>
    <property type="gene ID" value="Pp3c11_14310"/>
</dbReference>
<proteinExistence type="predicted"/>
<name>A0A2K1JUQ0_PHYPA</name>
<organism evidence="1">
    <name type="scientific">Physcomitrium patens</name>
    <name type="common">Spreading-leaved earth moss</name>
    <name type="synonym">Physcomitrella patens</name>
    <dbReference type="NCBI Taxonomy" id="3218"/>
    <lineage>
        <taxon>Eukaryota</taxon>
        <taxon>Viridiplantae</taxon>
        <taxon>Streptophyta</taxon>
        <taxon>Embryophyta</taxon>
        <taxon>Bryophyta</taxon>
        <taxon>Bryophytina</taxon>
        <taxon>Bryopsida</taxon>
        <taxon>Funariidae</taxon>
        <taxon>Funariales</taxon>
        <taxon>Funariaceae</taxon>
        <taxon>Physcomitrium</taxon>
    </lineage>
</organism>
<reference evidence="1 3" key="2">
    <citation type="journal article" date="2018" name="Plant J.">
        <title>The Physcomitrella patens chromosome-scale assembly reveals moss genome structure and evolution.</title>
        <authorList>
            <person name="Lang D."/>
            <person name="Ullrich K.K."/>
            <person name="Murat F."/>
            <person name="Fuchs J."/>
            <person name="Jenkins J."/>
            <person name="Haas F.B."/>
            <person name="Piednoel M."/>
            <person name="Gundlach H."/>
            <person name="Van Bel M."/>
            <person name="Meyberg R."/>
            <person name="Vives C."/>
            <person name="Morata J."/>
            <person name="Symeonidi A."/>
            <person name="Hiss M."/>
            <person name="Muchero W."/>
            <person name="Kamisugi Y."/>
            <person name="Saleh O."/>
            <person name="Blanc G."/>
            <person name="Decker E.L."/>
            <person name="van Gessel N."/>
            <person name="Grimwood J."/>
            <person name="Hayes R.D."/>
            <person name="Graham S.W."/>
            <person name="Gunter L.E."/>
            <person name="McDaniel S.F."/>
            <person name="Hoernstein S.N.W."/>
            <person name="Larsson A."/>
            <person name="Li F.W."/>
            <person name="Perroud P.F."/>
            <person name="Phillips J."/>
            <person name="Ranjan P."/>
            <person name="Rokshar D.S."/>
            <person name="Rothfels C.J."/>
            <person name="Schneider L."/>
            <person name="Shu S."/>
            <person name="Stevenson D.W."/>
            <person name="Thummler F."/>
            <person name="Tillich M."/>
            <person name="Villarreal Aguilar J.C."/>
            <person name="Widiez T."/>
            <person name="Wong G.K."/>
            <person name="Wymore A."/>
            <person name="Zhang Y."/>
            <person name="Zimmer A.D."/>
            <person name="Quatrano R.S."/>
            <person name="Mayer K.F.X."/>
            <person name="Goodstein D."/>
            <person name="Casacuberta J.M."/>
            <person name="Vandepoele K."/>
            <person name="Reski R."/>
            <person name="Cuming A.C."/>
            <person name="Tuskan G.A."/>
            <person name="Maumus F."/>
            <person name="Salse J."/>
            <person name="Schmutz J."/>
            <person name="Rensing S.A."/>
        </authorList>
    </citation>
    <scope>NUCLEOTIDE SEQUENCE [LARGE SCALE GENOMIC DNA]</scope>
    <source>
        <strain evidence="2 3">cv. Gransden 2004</strain>
    </source>
</reference>
<protein>
    <submittedName>
        <fullName evidence="1 2">Uncharacterized protein</fullName>
    </submittedName>
</protein>
<dbReference type="InParanoid" id="A0A2K1JUQ0"/>
<accession>A0A2K1JUQ0</accession>
<dbReference type="EnsemblPlants" id="Pp3c11_14310V3.2">
    <property type="protein sequence ID" value="PAC:32956953.CDS.1"/>
    <property type="gene ID" value="Pp3c11_14310"/>
</dbReference>
<sequence>MLGFVAVLIGVVVFEATMVMTTSLCSGDLLSTKRTPKHSQGVMWSGARGGGHTSSVVRVKNLTQ</sequence>
<dbReference type="EMBL" id="ABEU02000011">
    <property type="protein sequence ID" value="PNR45248.1"/>
    <property type="molecule type" value="Genomic_DNA"/>
</dbReference>
<evidence type="ECO:0000313" key="2">
    <source>
        <dbReference type="EnsemblPlants" id="PAC:32956952.CDS.1"/>
    </source>
</evidence>
<reference evidence="1 3" key="1">
    <citation type="journal article" date="2008" name="Science">
        <title>The Physcomitrella genome reveals evolutionary insights into the conquest of land by plants.</title>
        <authorList>
            <person name="Rensing S."/>
            <person name="Lang D."/>
            <person name="Zimmer A."/>
            <person name="Terry A."/>
            <person name="Salamov A."/>
            <person name="Shapiro H."/>
            <person name="Nishiyama T."/>
            <person name="Perroud P.-F."/>
            <person name="Lindquist E."/>
            <person name="Kamisugi Y."/>
            <person name="Tanahashi T."/>
            <person name="Sakakibara K."/>
            <person name="Fujita T."/>
            <person name="Oishi K."/>
            <person name="Shin-I T."/>
            <person name="Kuroki Y."/>
            <person name="Toyoda A."/>
            <person name="Suzuki Y."/>
            <person name="Hashimoto A."/>
            <person name="Yamaguchi K."/>
            <person name="Sugano A."/>
            <person name="Kohara Y."/>
            <person name="Fujiyama A."/>
            <person name="Anterola A."/>
            <person name="Aoki S."/>
            <person name="Ashton N."/>
            <person name="Barbazuk W.B."/>
            <person name="Barker E."/>
            <person name="Bennetzen J."/>
            <person name="Bezanilla M."/>
            <person name="Blankenship R."/>
            <person name="Cho S.H."/>
            <person name="Dutcher S."/>
            <person name="Estelle M."/>
            <person name="Fawcett J.A."/>
            <person name="Gundlach H."/>
            <person name="Hanada K."/>
            <person name="Heyl A."/>
            <person name="Hicks K.A."/>
            <person name="Hugh J."/>
            <person name="Lohr M."/>
            <person name="Mayer K."/>
            <person name="Melkozernov A."/>
            <person name="Murata T."/>
            <person name="Nelson D."/>
            <person name="Pils B."/>
            <person name="Prigge M."/>
            <person name="Reiss B."/>
            <person name="Renner T."/>
            <person name="Rombauts S."/>
            <person name="Rushton P."/>
            <person name="Sanderfoot A."/>
            <person name="Schween G."/>
            <person name="Shiu S.-H."/>
            <person name="Stueber K."/>
            <person name="Theodoulou F.L."/>
            <person name="Tu H."/>
            <person name="Van de Peer Y."/>
            <person name="Verrier P.J."/>
            <person name="Waters E."/>
            <person name="Wood A."/>
            <person name="Yang L."/>
            <person name="Cove D."/>
            <person name="Cuming A."/>
            <person name="Hasebe M."/>
            <person name="Lucas S."/>
            <person name="Mishler D.B."/>
            <person name="Reski R."/>
            <person name="Grigoriev I."/>
            <person name="Quatrano R.S."/>
            <person name="Boore J.L."/>
        </authorList>
    </citation>
    <scope>NUCLEOTIDE SEQUENCE [LARGE SCALE GENOMIC DNA]</scope>
    <source>
        <strain evidence="2 3">cv. Gransden 2004</strain>
    </source>
</reference>
<dbReference type="AlphaFoldDB" id="A0A2K1JUQ0"/>
<keyword evidence="3" id="KW-1185">Reference proteome</keyword>
<dbReference type="Proteomes" id="UP000006727">
    <property type="component" value="Chromosome 11"/>
</dbReference>
<gene>
    <name evidence="1" type="ORF">PHYPA_015019</name>
</gene>
<dbReference type="PaxDb" id="3218-PP1S11_247V6.1"/>
<evidence type="ECO:0000313" key="3">
    <source>
        <dbReference type="Proteomes" id="UP000006727"/>
    </source>
</evidence>